<proteinExistence type="inferred from homology"/>
<evidence type="ECO:0000256" key="4">
    <source>
        <dbReference type="ARBA" id="ARBA00011990"/>
    </source>
</evidence>
<sequence length="459" mass="52598">MPGKCKEDQRRAGRLRQATPVTPILRGVGREELRLRSGAAWPAHPEAPPSPQWAGTSQPELRKRPLPALLTCQGRETRRKKSRWNFPTIYKPGVLRFQSLLSWEMSAAGRPEPLRPPDGFAKRVLVTGGAGFIASHVIVSLVEDYPNYMIINLDKLDYCASLKNLETISNKQNYKFIQGDICDSHFVKLLFEAEKIDIVLHFAAQTHVDLSFVRAFEFTYVNVYGTHVLVSAAHEARVEKFIYVSTDEVYGGSLDKEFDESSPKQPTNPYASSKAAAECFVQSYWERYRFPVVITRSSNVYGPHQYPEKVIPKFISLLQHNRKCCIHGSGLQTRNFLYATDVVEAFLTVLKKGKPGEIYNIGTNFEMSVLQLAKELIQLIKETNSESEMENWVDYVNDRPTNDMRYPMKSEKIHGLGWRPKVPWKEGIQKTIEWYRENFHNWKNAEKALEPFPVQPPFV</sequence>
<dbReference type="InterPro" id="IPR016040">
    <property type="entry name" value="NAD(P)-bd_dom"/>
</dbReference>
<evidence type="ECO:0000313" key="11">
    <source>
        <dbReference type="Proteomes" id="UP001159641"/>
    </source>
</evidence>
<dbReference type="FunFam" id="3.40.50.720:FF:000304">
    <property type="entry name" value="UDP-glucose 4,6-dehydratase"/>
    <property type="match status" value="1"/>
</dbReference>
<evidence type="ECO:0000256" key="7">
    <source>
        <dbReference type="ARBA" id="ARBA00067702"/>
    </source>
</evidence>
<dbReference type="Proteomes" id="UP001159641">
    <property type="component" value="Unassembled WGS sequence"/>
</dbReference>
<protein>
    <recommendedName>
        <fullName evidence="7">dTDP-D-glucose 4,6-dehydratase</fullName>
        <ecNumber evidence="4">4.2.1.46</ecNumber>
    </recommendedName>
</protein>
<evidence type="ECO:0000256" key="1">
    <source>
        <dbReference type="ARBA" id="ARBA00001539"/>
    </source>
</evidence>
<evidence type="ECO:0000256" key="8">
    <source>
        <dbReference type="SAM" id="MobiDB-lite"/>
    </source>
</evidence>
<reference evidence="10 11" key="1">
    <citation type="submission" date="2022-11" db="EMBL/GenBank/DDBJ databases">
        <title>Whole genome sequence of Eschrichtius robustus ER-17-0199.</title>
        <authorList>
            <person name="Bruniche-Olsen A."/>
            <person name="Black A.N."/>
            <person name="Fields C.J."/>
            <person name="Walden K."/>
            <person name="Dewoody J.A."/>
        </authorList>
    </citation>
    <scope>NUCLEOTIDE SEQUENCE [LARGE SCALE GENOMIC DNA]</scope>
    <source>
        <strain evidence="10">ER-17-0199</strain>
        <tissue evidence="10">Blubber</tissue>
    </source>
</reference>
<comment type="cofactor">
    <cofactor evidence="2">
        <name>NAD(+)</name>
        <dbReference type="ChEBI" id="CHEBI:57540"/>
    </cofactor>
</comment>
<accession>A0AB34H3A0</accession>
<dbReference type="SUPFAM" id="SSF51735">
    <property type="entry name" value="NAD(P)-binding Rossmann-fold domains"/>
    <property type="match status" value="1"/>
</dbReference>
<feature type="region of interest" description="Disordered" evidence="8">
    <location>
        <begin position="1"/>
        <end position="59"/>
    </location>
</feature>
<organism evidence="10 11">
    <name type="scientific">Eschrichtius robustus</name>
    <name type="common">California gray whale</name>
    <name type="synonym">Eschrichtius gibbosus</name>
    <dbReference type="NCBI Taxonomy" id="9764"/>
    <lineage>
        <taxon>Eukaryota</taxon>
        <taxon>Metazoa</taxon>
        <taxon>Chordata</taxon>
        <taxon>Craniata</taxon>
        <taxon>Vertebrata</taxon>
        <taxon>Euteleostomi</taxon>
        <taxon>Mammalia</taxon>
        <taxon>Eutheria</taxon>
        <taxon>Laurasiatheria</taxon>
        <taxon>Artiodactyla</taxon>
        <taxon>Whippomorpha</taxon>
        <taxon>Cetacea</taxon>
        <taxon>Mysticeti</taxon>
        <taxon>Eschrichtiidae</taxon>
        <taxon>Eschrichtius</taxon>
    </lineage>
</organism>
<dbReference type="Gene3D" id="3.90.25.10">
    <property type="entry name" value="UDP-galactose 4-epimerase, domain 1"/>
    <property type="match status" value="1"/>
</dbReference>
<evidence type="ECO:0000256" key="2">
    <source>
        <dbReference type="ARBA" id="ARBA00001911"/>
    </source>
</evidence>
<comment type="similarity">
    <text evidence="3">Belongs to the NAD(P)-dependent epimerase/dehydratase family. dTDP-glucose dehydratase subfamily.</text>
</comment>
<evidence type="ECO:0000256" key="6">
    <source>
        <dbReference type="ARBA" id="ARBA00023239"/>
    </source>
</evidence>
<feature type="compositionally biased region" description="Basic and acidic residues" evidence="8">
    <location>
        <begin position="1"/>
        <end position="11"/>
    </location>
</feature>
<name>A0AB34H3A0_ESCRO</name>
<dbReference type="GO" id="GO:0009225">
    <property type="term" value="P:nucleotide-sugar metabolic process"/>
    <property type="evidence" value="ECO:0007669"/>
    <property type="project" value="InterPro"/>
</dbReference>
<comment type="catalytic activity">
    <reaction evidence="1">
        <text>dTDP-alpha-D-glucose = dTDP-4-dehydro-6-deoxy-alpha-D-glucose + H2O</text>
        <dbReference type="Rhea" id="RHEA:17221"/>
        <dbReference type="ChEBI" id="CHEBI:15377"/>
        <dbReference type="ChEBI" id="CHEBI:57477"/>
        <dbReference type="ChEBI" id="CHEBI:57649"/>
        <dbReference type="EC" id="4.2.1.46"/>
    </reaction>
</comment>
<dbReference type="GO" id="GO:0008460">
    <property type="term" value="F:dTDP-glucose 4,6-dehydratase activity"/>
    <property type="evidence" value="ECO:0007669"/>
    <property type="project" value="UniProtKB-EC"/>
</dbReference>
<evidence type="ECO:0000259" key="9">
    <source>
        <dbReference type="Pfam" id="PF16363"/>
    </source>
</evidence>
<dbReference type="CDD" id="cd05246">
    <property type="entry name" value="dTDP_GD_SDR_e"/>
    <property type="match status" value="1"/>
</dbReference>
<dbReference type="Gene3D" id="3.40.50.720">
    <property type="entry name" value="NAD(P)-binding Rossmann-like Domain"/>
    <property type="match status" value="1"/>
</dbReference>
<dbReference type="EC" id="4.2.1.46" evidence="4"/>
<evidence type="ECO:0000256" key="3">
    <source>
        <dbReference type="ARBA" id="ARBA00008178"/>
    </source>
</evidence>
<dbReference type="InterPro" id="IPR005888">
    <property type="entry name" value="dTDP_Gluc_deHydtase"/>
</dbReference>
<evidence type="ECO:0000313" key="10">
    <source>
        <dbReference type="EMBL" id="KAJ8787256.1"/>
    </source>
</evidence>
<dbReference type="AlphaFoldDB" id="A0AB34H3A0"/>
<keyword evidence="6" id="KW-0456">Lyase</keyword>
<feature type="domain" description="NAD(P)-binding" evidence="9">
    <location>
        <begin position="125"/>
        <end position="431"/>
    </location>
</feature>
<evidence type="ECO:0000256" key="5">
    <source>
        <dbReference type="ARBA" id="ARBA00023027"/>
    </source>
</evidence>
<dbReference type="InterPro" id="IPR036291">
    <property type="entry name" value="NAD(P)-bd_dom_sf"/>
</dbReference>
<keyword evidence="5" id="KW-0520">NAD</keyword>
<dbReference type="PANTHER" id="PTHR43000">
    <property type="entry name" value="DTDP-D-GLUCOSE 4,6-DEHYDRATASE-RELATED"/>
    <property type="match status" value="1"/>
</dbReference>
<comment type="caution">
    <text evidence="10">The sequence shown here is derived from an EMBL/GenBank/DDBJ whole genome shotgun (WGS) entry which is preliminary data.</text>
</comment>
<keyword evidence="11" id="KW-1185">Reference proteome</keyword>
<dbReference type="EMBL" id="JAIQCJ010001822">
    <property type="protein sequence ID" value="KAJ8787256.1"/>
    <property type="molecule type" value="Genomic_DNA"/>
</dbReference>
<dbReference type="Pfam" id="PF16363">
    <property type="entry name" value="GDP_Man_Dehyd"/>
    <property type="match status" value="1"/>
</dbReference>
<gene>
    <name evidence="10" type="ORF">J1605_005842</name>
</gene>